<feature type="transmembrane region" description="Helical" evidence="6">
    <location>
        <begin position="206"/>
        <end position="224"/>
    </location>
</feature>
<keyword evidence="6" id="KW-0812">Transmembrane</keyword>
<dbReference type="GO" id="GO:0016491">
    <property type="term" value="F:oxidoreductase activity"/>
    <property type="evidence" value="ECO:0007669"/>
    <property type="project" value="UniProtKB-KW"/>
</dbReference>
<keyword evidence="9" id="KW-1185">Reference proteome</keyword>
<evidence type="ECO:0000256" key="2">
    <source>
        <dbReference type="ARBA" id="ARBA00022723"/>
    </source>
</evidence>
<protein>
    <submittedName>
        <fullName evidence="8">(Fe-S)-binding protein</fullName>
    </submittedName>
</protein>
<sequence>MTPNPILFAALLVPALLFFCYSLWRRLSLVRLGQPENRFDQPGVRIHEMLLYAFGQKRVVAKPFGINHFVIFWSFMVLLIANGAFILEGLIPGFSLEALPKPLHQSLMLLFDLVSAATLVAITLSFGRRLIFKPDYLDSRYVKARSFEGFFILSCIALLMLAYFGLHGALLAVMGQSHSYMPVSSFVATLLKNSPLADQLFPFATWSWWLHAGVLIAFICFLPVSKHMHIITAIPNCFLRNLEPVSIPTREQFAPGNSYGVGKIDDFTWKDLFDSFSCTECGRCQAACPANATGKSLNPRQVVHSLKANLMAVAQEIRNGKTPTKPLIDGEGEGSNTEETIWSCTTCGACLEQCPVFIEQMPKIIKMRRYLVEMQASFPEELLNLFENMEGRSNPWGIAPTERGKWASTMNVTPFEQGKTEYLFYVGCAGSFDSRQKQVTVAIATLLDAAGISWGILGKDEQCCGDSLRRLGNEYAFDKMAQENVRLFQERGVKKIITQCPHCFSTLKNDYRQYGIELEVIHHGQLLDQLMSEGKLKTTNQGEALGRIIFHDSCYLGRHNNIYDQPRNALAQATGKQPLEFERNRNQGFCCGGGGGRMWLEEHTGSRININRVEEALAKNPDTVCVACPYCLTMFEDGLKDKQSSQTKVKDLAEIIAETVRG</sequence>
<keyword evidence="5" id="KW-0411">Iron-sulfur</keyword>
<comment type="caution">
    <text evidence="8">The sequence shown here is derived from an EMBL/GenBank/DDBJ whole genome shotgun (WGS) entry which is preliminary data.</text>
</comment>
<dbReference type="EMBL" id="JAHCVJ010000003">
    <property type="protein sequence ID" value="MBT0664389.1"/>
    <property type="molecule type" value="Genomic_DNA"/>
</dbReference>
<dbReference type="PROSITE" id="PS00198">
    <property type="entry name" value="4FE4S_FER_1"/>
    <property type="match status" value="2"/>
</dbReference>
<dbReference type="InterPro" id="IPR036197">
    <property type="entry name" value="NarG-like_sf"/>
</dbReference>
<dbReference type="GO" id="GO:0046872">
    <property type="term" value="F:metal ion binding"/>
    <property type="evidence" value="ECO:0007669"/>
    <property type="project" value="UniProtKB-KW"/>
</dbReference>
<evidence type="ECO:0000259" key="7">
    <source>
        <dbReference type="PROSITE" id="PS51379"/>
    </source>
</evidence>
<evidence type="ECO:0000256" key="6">
    <source>
        <dbReference type="SAM" id="Phobius"/>
    </source>
</evidence>
<feature type="transmembrane region" description="Helical" evidence="6">
    <location>
        <begin position="6"/>
        <end position="24"/>
    </location>
</feature>
<evidence type="ECO:0000313" key="9">
    <source>
        <dbReference type="Proteomes" id="UP000811899"/>
    </source>
</evidence>
<evidence type="ECO:0000256" key="3">
    <source>
        <dbReference type="ARBA" id="ARBA00023002"/>
    </source>
</evidence>
<accession>A0AAW4L8N3</accession>
<keyword evidence="4" id="KW-0408">Iron</keyword>
<dbReference type="SUPFAM" id="SSF103501">
    <property type="entry name" value="Respiratory nitrate reductase 1 gamma chain"/>
    <property type="match status" value="1"/>
</dbReference>
<feature type="transmembrane region" description="Helical" evidence="6">
    <location>
        <begin position="107"/>
        <end position="126"/>
    </location>
</feature>
<gene>
    <name evidence="8" type="ORF">KI809_08760</name>
</gene>
<dbReference type="InterPro" id="IPR004017">
    <property type="entry name" value="Cys_rich_dom"/>
</dbReference>
<dbReference type="AlphaFoldDB" id="A0AAW4L8N3"/>
<keyword evidence="2" id="KW-0479">Metal-binding</keyword>
<reference evidence="8 9" key="1">
    <citation type="submission" date="2021-05" db="EMBL/GenBank/DDBJ databases">
        <title>The draft genome of Geobacter pelophilus DSM 12255.</title>
        <authorList>
            <person name="Xu Z."/>
            <person name="Masuda Y."/>
            <person name="Itoh H."/>
            <person name="Senoo K."/>
        </authorList>
    </citation>
    <scope>NUCLEOTIDE SEQUENCE [LARGE SCALE GENOMIC DNA]</scope>
    <source>
        <strain evidence="8 9">DSM 12255</strain>
    </source>
</reference>
<dbReference type="PANTHER" id="PTHR43255:SF1">
    <property type="entry name" value="IRON-SULFUR-BINDING OXIDOREDUCTASE FADF-RELATED"/>
    <property type="match status" value="1"/>
</dbReference>
<dbReference type="InterPro" id="IPR017896">
    <property type="entry name" value="4Fe4S_Fe-S-bd"/>
</dbReference>
<dbReference type="Gene3D" id="1.20.950.20">
    <property type="entry name" value="Transmembrane di-heme cytochromes, Chain C"/>
    <property type="match status" value="1"/>
</dbReference>
<organism evidence="8 9">
    <name type="scientific">Geoanaerobacter pelophilus</name>
    <dbReference type="NCBI Taxonomy" id="60036"/>
    <lineage>
        <taxon>Bacteria</taxon>
        <taxon>Pseudomonadati</taxon>
        <taxon>Thermodesulfobacteriota</taxon>
        <taxon>Desulfuromonadia</taxon>
        <taxon>Geobacterales</taxon>
        <taxon>Geobacteraceae</taxon>
        <taxon>Geoanaerobacter</taxon>
    </lineage>
</organism>
<dbReference type="PANTHER" id="PTHR43255">
    <property type="entry name" value="IRON-SULFUR-BINDING OXIDOREDUCTASE FADF-RELATED-RELATED"/>
    <property type="match status" value="1"/>
</dbReference>
<keyword evidence="6" id="KW-1133">Transmembrane helix</keyword>
<evidence type="ECO:0000256" key="5">
    <source>
        <dbReference type="ARBA" id="ARBA00023014"/>
    </source>
</evidence>
<dbReference type="Pfam" id="PF13187">
    <property type="entry name" value="Fer4_9"/>
    <property type="match status" value="1"/>
</dbReference>
<evidence type="ECO:0000256" key="4">
    <source>
        <dbReference type="ARBA" id="ARBA00023004"/>
    </source>
</evidence>
<dbReference type="Pfam" id="PF02754">
    <property type="entry name" value="CCG"/>
    <property type="match status" value="2"/>
</dbReference>
<dbReference type="Gene3D" id="1.10.1060.10">
    <property type="entry name" value="Alpha-helical ferredoxin"/>
    <property type="match status" value="1"/>
</dbReference>
<dbReference type="InterPro" id="IPR051460">
    <property type="entry name" value="HdrC_iron-sulfur_subunit"/>
</dbReference>
<evidence type="ECO:0000313" key="8">
    <source>
        <dbReference type="EMBL" id="MBT0664389.1"/>
    </source>
</evidence>
<keyword evidence="3" id="KW-0560">Oxidoreductase</keyword>
<dbReference type="RefSeq" id="WP_214171167.1">
    <property type="nucleotide sequence ID" value="NZ_JAHCVJ010000003.1"/>
</dbReference>
<name>A0AAW4L8N3_9BACT</name>
<dbReference type="PROSITE" id="PS51379">
    <property type="entry name" value="4FE4S_FER_2"/>
    <property type="match status" value="1"/>
</dbReference>
<feature type="transmembrane region" description="Helical" evidence="6">
    <location>
        <begin position="147"/>
        <end position="174"/>
    </location>
</feature>
<feature type="domain" description="4Fe-4S ferredoxin-type" evidence="7">
    <location>
        <begin position="269"/>
        <end position="300"/>
    </location>
</feature>
<dbReference type="InterPro" id="IPR017900">
    <property type="entry name" value="4Fe4S_Fe_S_CS"/>
</dbReference>
<evidence type="ECO:0000256" key="1">
    <source>
        <dbReference type="ARBA" id="ARBA00022485"/>
    </source>
</evidence>
<dbReference type="GO" id="GO:0051539">
    <property type="term" value="F:4 iron, 4 sulfur cluster binding"/>
    <property type="evidence" value="ECO:0007669"/>
    <property type="project" value="UniProtKB-KW"/>
</dbReference>
<feature type="transmembrane region" description="Helical" evidence="6">
    <location>
        <begin position="66"/>
        <end position="87"/>
    </location>
</feature>
<dbReference type="Proteomes" id="UP000811899">
    <property type="component" value="Unassembled WGS sequence"/>
</dbReference>
<proteinExistence type="predicted"/>
<dbReference type="InterPro" id="IPR009051">
    <property type="entry name" value="Helical_ferredxn"/>
</dbReference>
<keyword evidence="6" id="KW-0472">Membrane</keyword>
<dbReference type="SUPFAM" id="SSF46548">
    <property type="entry name" value="alpha-helical ferredoxin"/>
    <property type="match status" value="1"/>
</dbReference>
<keyword evidence="1" id="KW-0004">4Fe-4S</keyword>
<dbReference type="GO" id="GO:0005886">
    <property type="term" value="C:plasma membrane"/>
    <property type="evidence" value="ECO:0007669"/>
    <property type="project" value="TreeGrafter"/>
</dbReference>